<proteinExistence type="predicted"/>
<name>A0AAD1W3E9_PELCU</name>
<evidence type="ECO:0000313" key="3">
    <source>
        <dbReference type="Proteomes" id="UP001295444"/>
    </source>
</evidence>
<dbReference type="EMBL" id="OW240916">
    <property type="protein sequence ID" value="CAH2292072.1"/>
    <property type="molecule type" value="Genomic_DNA"/>
</dbReference>
<evidence type="ECO:0000313" key="2">
    <source>
        <dbReference type="EMBL" id="CAH2292072.1"/>
    </source>
</evidence>
<dbReference type="AlphaFoldDB" id="A0AAD1W3E9"/>
<sequence>MLRHQTQPKIAAPMRPVQPAQAPAMQTEGSLSKTLPALTEIGEHNLATKQDLQRWMHELQDLIAKDISTIKAEVRQNTDRVHAVEESVSTIGNEITHLKETLYTMQTAHQALAVQVSTQGDHLRRNHIKLREAPAAITQASFSKEAPGHNPATSSCPKNHTGVLISTAGGAQLTTHRSTRHHPMLRHDTG</sequence>
<evidence type="ECO:0000256" key="1">
    <source>
        <dbReference type="SAM" id="MobiDB-lite"/>
    </source>
</evidence>
<dbReference type="Proteomes" id="UP001295444">
    <property type="component" value="Chromosome 05"/>
</dbReference>
<gene>
    <name evidence="2" type="ORF">PECUL_23A014532</name>
</gene>
<reference evidence="2" key="1">
    <citation type="submission" date="2022-03" db="EMBL/GenBank/DDBJ databases">
        <authorList>
            <person name="Alioto T."/>
            <person name="Alioto T."/>
            <person name="Gomez Garrido J."/>
        </authorList>
    </citation>
    <scope>NUCLEOTIDE SEQUENCE</scope>
</reference>
<keyword evidence="3" id="KW-1185">Reference proteome</keyword>
<organism evidence="2 3">
    <name type="scientific">Pelobates cultripes</name>
    <name type="common">Western spadefoot toad</name>
    <dbReference type="NCBI Taxonomy" id="61616"/>
    <lineage>
        <taxon>Eukaryota</taxon>
        <taxon>Metazoa</taxon>
        <taxon>Chordata</taxon>
        <taxon>Craniata</taxon>
        <taxon>Vertebrata</taxon>
        <taxon>Euteleostomi</taxon>
        <taxon>Amphibia</taxon>
        <taxon>Batrachia</taxon>
        <taxon>Anura</taxon>
        <taxon>Pelobatoidea</taxon>
        <taxon>Pelobatidae</taxon>
        <taxon>Pelobates</taxon>
    </lineage>
</organism>
<dbReference type="Gene3D" id="1.20.5.340">
    <property type="match status" value="1"/>
</dbReference>
<feature type="region of interest" description="Disordered" evidence="1">
    <location>
        <begin position="1"/>
        <end position="29"/>
    </location>
</feature>
<accession>A0AAD1W3E9</accession>
<protein>
    <submittedName>
        <fullName evidence="2">Uncharacterized protein</fullName>
    </submittedName>
</protein>